<name>A0ABR6NF70_9SPHN</name>
<comment type="caution">
    <text evidence="1">The sequence shown here is derived from an EMBL/GenBank/DDBJ whole genome shotgun (WGS) entry which is preliminary data.</text>
</comment>
<dbReference type="EMBL" id="JACHKA010000001">
    <property type="protein sequence ID" value="MBB5985937.1"/>
    <property type="molecule type" value="Genomic_DNA"/>
</dbReference>
<keyword evidence="2" id="KW-1185">Reference proteome</keyword>
<organism evidence="1 2">
    <name type="scientific">Sphingobium lignivorans</name>
    <dbReference type="NCBI Taxonomy" id="2735886"/>
    <lineage>
        <taxon>Bacteria</taxon>
        <taxon>Pseudomonadati</taxon>
        <taxon>Pseudomonadota</taxon>
        <taxon>Alphaproteobacteria</taxon>
        <taxon>Sphingomonadales</taxon>
        <taxon>Sphingomonadaceae</taxon>
        <taxon>Sphingobium</taxon>
    </lineage>
</organism>
<dbReference type="Proteomes" id="UP001138540">
    <property type="component" value="Unassembled WGS sequence"/>
</dbReference>
<gene>
    <name evidence="1" type="ORF">HNP60_001911</name>
</gene>
<protein>
    <submittedName>
        <fullName evidence="1">Uncharacterized protein</fullName>
    </submittedName>
</protein>
<dbReference type="RefSeq" id="WP_184152883.1">
    <property type="nucleotide sequence ID" value="NZ_JACHKA010000001.1"/>
</dbReference>
<proteinExistence type="predicted"/>
<evidence type="ECO:0000313" key="1">
    <source>
        <dbReference type="EMBL" id="MBB5985937.1"/>
    </source>
</evidence>
<sequence>MALRKTIGQLPLIEPGNIVGDVDIEIEAGGSSWRAKLSQLGNFILPGGVPSTDDLETQITDISERVEELFAAYDQTVSAEAAATAADNARLAAVEQRGIATQMAQYATVAREAADIAASVAAAASSGSQASRLAAEAARDAAQLARDEAQEYASNADGSATASAGWAALANTSATEAENSASAAEAHVIAAQAASDQAGVQAAAAVESANTSGTYASAAEQSATAAAASEVTASLNVSTGIFPSDFQRDGKFFFGGVNAYNGDPATRSPITPNATFSFATVTGIGRVLQINTAAGNIDVSTIGVRKLIANRTYRVTALVRTRSASGTRTAQVILTGLLANYNYHGTASAGSSVTNLTQDAWTEITFTLSAAIVNSWLALATPPVYLRAHVRFGGTTSTYEAASLLFEDITESAAAGSYASAAASSASTATTRRNEASDFAAAASGSATAASTYSSNAQGHANTSQSWASQSEAFRNSAEQYSQSASQSEVSARLTAASMLPSDFQQDGNFWCGTVITGSPASQSPITANSTYSFLDVTGVGRVIQVSTQPWTYVDVTAIGVVRLSAGRTYRISARVRSLTSVDAPVATIYGIGQTSSYGYNSRTVNSTSSVLTANQWAEVSVTLTPPIIATWLADATPSVYVRPKLRLFGINDIYQVAEIRITDVTESTAAGDYATAAASSASTATTRRNEASDFATAASGSATAASTASGTAQSHASTAQSWSSQAETFRNQAGGYATAASGSAIAASNSAGQSSTYAGQSNDARVLAEQSAAAAFNSQVLAASVGLNSINRNPVFSAWSNASGPPDSYVAEEVAGGSSYSRVAAPRGGYALRIVAAANANAYFRQAWYESPPFDQGNISSGYYVLEAEVKLESGSLRGAGLWFSSTNSSYGALEGRALNFYSDPDSSGSPVGNGTVGKTYRFAKLVRLTDTAASAGAFYPMANWDGLDTRVAKTIQFIRASVRSATQEEIAKLTVLEPLGVTVSQNSGAIAEVSGRVAGYWAFKLDAGGVVTAIEAMAEGGGVPVSKIKFTAAKAEFTGDVMVDGSLVASKFMTNAGVDLAAIVPGSINTATSATQVSPVNMNDTSSSSLPLLATSGIACGADDFIYLRIRAQITAASSFIGGVYVDRYVNGVLSSTLGGYIGDSTGFLSVSAPTTRTFTVEDGTHPAGLIHYVLRAVCAGGTATFNGSYISYRRFAMK</sequence>
<accession>A0ABR6NF70</accession>
<reference evidence="1 2" key="1">
    <citation type="submission" date="2020-08" db="EMBL/GenBank/DDBJ databases">
        <title>Exploring microbial biodiversity for novel pathways involved in the catabolism of aromatic compounds derived from lignin.</title>
        <authorList>
            <person name="Elkins J."/>
        </authorList>
    </citation>
    <scope>NUCLEOTIDE SEQUENCE [LARGE SCALE GENOMIC DNA]</scope>
    <source>
        <strain evidence="1 2">B1D3A</strain>
    </source>
</reference>
<evidence type="ECO:0000313" key="2">
    <source>
        <dbReference type="Proteomes" id="UP001138540"/>
    </source>
</evidence>